<feature type="transmembrane region" description="Helical" evidence="3">
    <location>
        <begin position="387"/>
        <end position="409"/>
    </location>
</feature>
<name>A0AAV6UGX6_9ARAC</name>
<dbReference type="PROSITE" id="PS50853">
    <property type="entry name" value="FN3"/>
    <property type="match status" value="3"/>
</dbReference>
<comment type="caution">
    <text evidence="5">The sequence shown here is derived from an EMBL/GenBank/DDBJ whole genome shotgun (WGS) entry which is preliminary data.</text>
</comment>
<dbReference type="InterPro" id="IPR050964">
    <property type="entry name" value="Striated_Muscle_Regulatory"/>
</dbReference>
<feature type="compositionally biased region" description="Polar residues" evidence="2">
    <location>
        <begin position="650"/>
        <end position="668"/>
    </location>
</feature>
<dbReference type="PANTHER" id="PTHR13817:SF172">
    <property type="entry name" value="IG-LIKE DOMAIN-CONTAINING PROTEIN"/>
    <property type="match status" value="1"/>
</dbReference>
<dbReference type="Pfam" id="PF00041">
    <property type="entry name" value="fn3"/>
    <property type="match status" value="2"/>
</dbReference>
<feature type="compositionally biased region" description="Polar residues" evidence="2">
    <location>
        <begin position="834"/>
        <end position="849"/>
    </location>
</feature>
<feature type="domain" description="Fibronectin type-III" evidence="4">
    <location>
        <begin position="265"/>
        <end position="359"/>
    </location>
</feature>
<dbReference type="PANTHER" id="PTHR13817">
    <property type="entry name" value="TITIN"/>
    <property type="match status" value="1"/>
</dbReference>
<evidence type="ECO:0000256" key="1">
    <source>
        <dbReference type="ARBA" id="ARBA00022737"/>
    </source>
</evidence>
<feature type="domain" description="Fibronectin type-III" evidence="4">
    <location>
        <begin position="50"/>
        <end position="145"/>
    </location>
</feature>
<dbReference type="GO" id="GO:0045214">
    <property type="term" value="P:sarcomere organization"/>
    <property type="evidence" value="ECO:0007669"/>
    <property type="project" value="TreeGrafter"/>
</dbReference>
<reference evidence="5 6" key="1">
    <citation type="journal article" date="2022" name="Nat. Ecol. Evol.">
        <title>A masculinizing supergene underlies an exaggerated male reproductive morph in a spider.</title>
        <authorList>
            <person name="Hendrickx F."/>
            <person name="De Corte Z."/>
            <person name="Sonet G."/>
            <person name="Van Belleghem S.M."/>
            <person name="Kostlbacher S."/>
            <person name="Vangestel C."/>
        </authorList>
    </citation>
    <scope>NUCLEOTIDE SEQUENCE [LARGE SCALE GENOMIC DNA]</scope>
    <source>
        <strain evidence="5">W744_W776</strain>
    </source>
</reference>
<keyword evidence="3" id="KW-1133">Transmembrane helix</keyword>
<dbReference type="Gene3D" id="2.60.40.10">
    <property type="entry name" value="Immunoglobulins"/>
    <property type="match status" value="3"/>
</dbReference>
<keyword evidence="3" id="KW-0472">Membrane</keyword>
<dbReference type="InterPro" id="IPR013783">
    <property type="entry name" value="Ig-like_fold"/>
</dbReference>
<evidence type="ECO:0000313" key="5">
    <source>
        <dbReference type="EMBL" id="KAG8183567.1"/>
    </source>
</evidence>
<protein>
    <recommendedName>
        <fullName evidence="4">Fibronectin type-III domain-containing protein</fullName>
    </recommendedName>
</protein>
<proteinExistence type="predicted"/>
<dbReference type="CDD" id="cd00063">
    <property type="entry name" value="FN3"/>
    <property type="match status" value="3"/>
</dbReference>
<dbReference type="EMBL" id="JAFNEN010000413">
    <property type="protein sequence ID" value="KAG8183567.1"/>
    <property type="molecule type" value="Genomic_DNA"/>
</dbReference>
<keyword evidence="3" id="KW-0812">Transmembrane</keyword>
<sequence>MTSTDSGLYSCTATSESGETSWSASVSVESPRNPNVIFHRAPDPSTFPKPPGQPTAVNVSETAVTLHWQRSSNTGASPLIGYRVEYSSSDLQSGWVVSAHHVSGESHVVQNLRPDTHYQFLVRAENSHGLSLPSPSSKVIKTHGLPAHMLPDYDLEEARMQLNSIKVELQDIRPISSTAVKLFWKIQGAETHVEGFYIRFRDLSSGSRKYNMVTVLNGGASAYVLTDLRKHTEYEFFLVPFYKSVEGPPSNSQGAQTMEDVPSAPPDNLHVKILGRNSAAIYWSSPPPQHINGVLKGYLIQVYDNASLLHANITTNATTTSITLRNLTTGVQYKAKAEAFTHVGAGPPTPFLNLLIDPHVLVNSEGGGLSRRSSSSSSIEALFRQPWFIAVLGCFVFLLLSVFLVAVFFRRRLAWKKALGVQINGTTLVPLHKGDGMRGVNSCETLWINQTLNSSHASNHNTLIDSSKLMDKRDSSVEHNYYSVCAPDYAEVDTHTMATYYKRDNFVDLTPYATTTLINPQANKAPSSAYDSKSSSSDLSKKSDINIRMAVDDVFDHFLNKGQPCSSVNYSNAEECGVNRQLKTKFLPPSASPVVNWTDVVPLPPDKGRTTAYQAQSYQGNFGTSPWSTLGRNKTDDSGLFGAAKGLGPQQRTGPQNNGPFQGSLTSLRGEQHFPQGLGRRISQNGVIPGGFPFPFFLKSSPSGGGEIHYAAGLATLQDPAPQQEGGGEDIELDNLFTHRTSLTDQTGSGGPSAEENQNVRVCANEYSNNFFIAEYNAGRAQTTLRNKSSRPQSSYSNDGNGTVPSRNNPAKQKRREGETNETTTPNDDIPSYNKPSFPSCSSNTTSQSGRRRGTPKTGAPSELSPLKNFATLSEKYGEIPAATEDGKEASVLAIL</sequence>
<dbReference type="Proteomes" id="UP000827092">
    <property type="component" value="Unassembled WGS sequence"/>
</dbReference>
<dbReference type="GO" id="GO:0031430">
    <property type="term" value="C:M band"/>
    <property type="evidence" value="ECO:0007669"/>
    <property type="project" value="TreeGrafter"/>
</dbReference>
<dbReference type="SMART" id="SM00060">
    <property type="entry name" value="FN3"/>
    <property type="match status" value="3"/>
</dbReference>
<organism evidence="5 6">
    <name type="scientific">Oedothorax gibbosus</name>
    <dbReference type="NCBI Taxonomy" id="931172"/>
    <lineage>
        <taxon>Eukaryota</taxon>
        <taxon>Metazoa</taxon>
        <taxon>Ecdysozoa</taxon>
        <taxon>Arthropoda</taxon>
        <taxon>Chelicerata</taxon>
        <taxon>Arachnida</taxon>
        <taxon>Araneae</taxon>
        <taxon>Araneomorphae</taxon>
        <taxon>Entelegynae</taxon>
        <taxon>Araneoidea</taxon>
        <taxon>Linyphiidae</taxon>
        <taxon>Erigoninae</taxon>
        <taxon>Oedothorax</taxon>
    </lineage>
</organism>
<feature type="domain" description="Fibronectin type-III" evidence="4">
    <location>
        <begin position="165"/>
        <end position="260"/>
    </location>
</feature>
<gene>
    <name evidence="5" type="ORF">JTE90_025127</name>
</gene>
<dbReference type="InterPro" id="IPR003961">
    <property type="entry name" value="FN3_dom"/>
</dbReference>
<feature type="region of interest" description="Disordered" evidence="2">
    <location>
        <begin position="782"/>
        <end position="870"/>
    </location>
</feature>
<dbReference type="AlphaFoldDB" id="A0AAV6UGX6"/>
<keyword evidence="1" id="KW-0677">Repeat</keyword>
<dbReference type="FunFam" id="2.60.40.10:FF:001167">
    <property type="entry name" value="Roundabout 2, isoform B"/>
    <property type="match status" value="1"/>
</dbReference>
<evidence type="ECO:0000259" key="4">
    <source>
        <dbReference type="PROSITE" id="PS50853"/>
    </source>
</evidence>
<dbReference type="InterPro" id="IPR036116">
    <property type="entry name" value="FN3_sf"/>
</dbReference>
<evidence type="ECO:0000256" key="2">
    <source>
        <dbReference type="SAM" id="MobiDB-lite"/>
    </source>
</evidence>
<evidence type="ECO:0000256" key="3">
    <source>
        <dbReference type="SAM" id="Phobius"/>
    </source>
</evidence>
<dbReference type="SUPFAM" id="SSF49265">
    <property type="entry name" value="Fibronectin type III"/>
    <property type="match status" value="2"/>
</dbReference>
<evidence type="ECO:0000313" key="6">
    <source>
        <dbReference type="Proteomes" id="UP000827092"/>
    </source>
</evidence>
<accession>A0AAV6UGX6</accession>
<keyword evidence="6" id="KW-1185">Reference proteome</keyword>
<dbReference type="FunFam" id="2.60.40.10:FF:000028">
    <property type="entry name" value="Neuronal cell adhesion molecule"/>
    <property type="match status" value="1"/>
</dbReference>
<feature type="region of interest" description="Disordered" evidence="2">
    <location>
        <begin position="648"/>
        <end position="668"/>
    </location>
</feature>
<feature type="compositionally biased region" description="Polar residues" evidence="2">
    <location>
        <begin position="782"/>
        <end position="811"/>
    </location>
</feature>